<feature type="region of interest" description="Disordered" evidence="1">
    <location>
        <begin position="948"/>
        <end position="992"/>
    </location>
</feature>
<feature type="domain" description="Toprim" evidence="2">
    <location>
        <begin position="1359"/>
        <end position="1452"/>
    </location>
</feature>
<feature type="region of interest" description="Disordered" evidence="1">
    <location>
        <begin position="59"/>
        <end position="83"/>
    </location>
</feature>
<dbReference type="SUPFAM" id="SSF55464">
    <property type="entry name" value="Origin of replication-binding domain, RBD-like"/>
    <property type="match status" value="1"/>
</dbReference>
<dbReference type="Pfam" id="PF13604">
    <property type="entry name" value="AAA_30"/>
    <property type="match status" value="1"/>
</dbReference>
<reference evidence="3 4" key="1">
    <citation type="journal article" date="2019" name="Genome Biol. Evol.">
        <title>Day and night: Metabolic profiles and evolutionary relationships of six axenic non-marine cyanobacteria.</title>
        <authorList>
            <person name="Will S.E."/>
            <person name="Henke P."/>
            <person name="Boedeker C."/>
            <person name="Huang S."/>
            <person name="Brinkmann H."/>
            <person name="Rohde M."/>
            <person name="Jarek M."/>
            <person name="Friedl T."/>
            <person name="Seufert S."/>
            <person name="Schumacher M."/>
            <person name="Overmann J."/>
            <person name="Neumann-Schaal M."/>
            <person name="Petersen J."/>
        </authorList>
    </citation>
    <scope>NUCLEOTIDE SEQUENCE [LARGE SCALE GENOMIC DNA]</scope>
    <source>
        <strain evidence="3 4">SAG 39.79</strain>
    </source>
</reference>
<dbReference type="Pfam" id="PF13155">
    <property type="entry name" value="Toprim_2"/>
    <property type="match status" value="1"/>
</dbReference>
<protein>
    <recommendedName>
        <fullName evidence="2">Toprim domain-containing protein</fullName>
    </recommendedName>
</protein>
<proteinExistence type="predicted"/>
<accession>A0AB37US24</accession>
<gene>
    <name evidence="3" type="ORF">DSM107010_05370</name>
</gene>
<feature type="compositionally biased region" description="Polar residues" evidence="1">
    <location>
        <begin position="1022"/>
        <end position="1034"/>
    </location>
</feature>
<dbReference type="Pfam" id="PF13154">
    <property type="entry name" value="DUF3991"/>
    <property type="match status" value="1"/>
</dbReference>
<dbReference type="CDD" id="cd17933">
    <property type="entry name" value="DEXSc_RecD-like"/>
    <property type="match status" value="1"/>
</dbReference>
<dbReference type="Gene3D" id="3.40.1360.10">
    <property type="match status" value="1"/>
</dbReference>
<dbReference type="SUPFAM" id="SSF56731">
    <property type="entry name" value="DNA primase core"/>
    <property type="match status" value="1"/>
</dbReference>
<feature type="compositionally biased region" description="Basic and acidic residues" evidence="1">
    <location>
        <begin position="74"/>
        <end position="83"/>
    </location>
</feature>
<feature type="region of interest" description="Disordered" evidence="1">
    <location>
        <begin position="1057"/>
        <end position="1117"/>
    </location>
</feature>
<dbReference type="Gene3D" id="3.40.50.300">
    <property type="entry name" value="P-loop containing nucleotide triphosphate hydrolases"/>
    <property type="match status" value="2"/>
</dbReference>
<dbReference type="NCBIfam" id="TIGR02686">
    <property type="entry name" value="relax_trwC"/>
    <property type="match status" value="1"/>
</dbReference>
<dbReference type="PROSITE" id="PS50880">
    <property type="entry name" value="TOPRIM"/>
    <property type="match status" value="1"/>
</dbReference>
<dbReference type="InterPro" id="IPR014059">
    <property type="entry name" value="TraI/TrwC_relax"/>
</dbReference>
<dbReference type="Gene3D" id="2.30.30.940">
    <property type="match status" value="1"/>
</dbReference>
<dbReference type="CDD" id="cd18809">
    <property type="entry name" value="SF1_C_RecD"/>
    <property type="match status" value="1"/>
</dbReference>
<comment type="caution">
    <text evidence="3">The sequence shown here is derived from an EMBL/GenBank/DDBJ whole genome shotgun (WGS) entry which is preliminary data.</text>
</comment>
<name>A0AB37US24_9CYAN</name>
<dbReference type="InterPro" id="IPR006171">
    <property type="entry name" value="TOPRIM_dom"/>
</dbReference>
<dbReference type="Pfam" id="PF08751">
    <property type="entry name" value="TrwC"/>
    <property type="match status" value="1"/>
</dbReference>
<dbReference type="SUPFAM" id="SSF52540">
    <property type="entry name" value="P-loop containing nucleoside triphosphate hydrolases"/>
    <property type="match status" value="1"/>
</dbReference>
<dbReference type="InterPro" id="IPR027417">
    <property type="entry name" value="P-loop_NTPase"/>
</dbReference>
<dbReference type="InterPro" id="IPR014862">
    <property type="entry name" value="TrwC"/>
</dbReference>
<evidence type="ECO:0000256" key="1">
    <source>
        <dbReference type="SAM" id="MobiDB-lite"/>
    </source>
</evidence>
<sequence length="1700" mass="189371">MLTIDTINPQQGEQYYQQENYYAKAKALENSQWWGRGAAALGLSGQIGNSSAYKNLLNGVSPDGKQKLRGKPKQVKDKNKKQPKERAGVDLCFAAPKSVSIACLVGGDSRLEAAHRAAVGRTLEFIEQLLAETRIKGKRVKTNNLTVAIWHHDTSRELDPHLHSHCIAMNVTQLGNGKWQSRADEILYQNKMLLGQIYRNELALSCRKLGYEIEPHPKELFEIKGYTREQIEAFSKRHQQIVEKLVEAGLDATTENKIWAWRKTRVKKKQDIDREQMHSLWQDEAQLYGIAHPVYQADPQVSSPSQIQAQLQKVVADGIEHCAERKVAFKAEEIVKFVTAQPQQFGIEELQKEIASHPELIQIGDEQRRVTTQAAFLQELATIKLMQQGKGQVEEIAPSEAVEKYLEGTTLNAGQQQAVILAATTKDRFIAWQGVAGAGKTFALEQLKGAIETIQSLARSYVIKGFAPSAEAANVLGQEMGIEANTVARLLVSQPTDPPEPNQIWIVDEAGLMGAKDGYELLKRATAEGARVILVGDTRQLSSVAAGSPFKSLQQAGIGTAYLNESVRQRNSPPDLKQAVRLAADGDSAAAISSLATAGRVKEISDPQSRASRIAADYINLQPSERSETIILAGTRKECAAVTEKIRSLLKQEGSLGDSAVATQLLSKDLTQVQMRYTHYYNVGDVVIPVREYKRTGLRKFQPYTVVGIDADKLTLADASGNTLLVEPMKFRKAVYTKQEIEIAVGEILRWKKNQHQLGRRNGQEFKVLAIAGDTATIQYKDEVTETIDLRNSLHVEYAYLLTTYASQGKTAARTIASATKDRTTTKESAYVAMSRAKNQLTIYAESKQHLLEASKCTGGQENPIEVLQQSWGRVPVELLAITLSAADEQQTPEMLTVLQQQPIEQKSESNLTQSDFIQMETHHERPNSQQRQLNDLSTVGERVARRLESDSHAARPNRSLSEQPTAHDARSAPTARQPGAGNNRPTAEHERTHRLHHHLVECNQQLEQTNQQLELQLDTQVKSTPTASRTMPPTTEPAVVRDRVSDWQLSQHVDALTAGNAPRQGTTSPTPGRPPTPVREPGQQSQQPSVIYQNLEQRQRQADSTADRAITSSRTTLASAEEYNSIARERQRQRELLTQEILALSLEDVATQLGLSPKKGEKGKWCDEQLRNVSITDGKGWYDWNAQAGGRNATGLVMHVLGLERKAARNWLTSEFGLTRESSYISWERSPRSRSYKPQPTAKERQPFVAPVPDERKWVEVKQYLVEQRCLPASLVDRLHQSGKLYASGVSPSVLEQLHQLGRNGEKLTNAVFIRHSLHGEMKGASLRGIGSKFKGLAPGSIKDEAWFSFTQGKGEVRRIVLTESAIDAMSAAALAKDKSTATTFLATDGTGSVPIELLRSVLVRGGQVVLAQDADRAGQQQAWKIVKELGTGNIVRATPVRGKDWNEFLQATAMQTKAKEWSKVSDWEKVAIAIGRSSQYVERVKAIAAVVEDGQPLPEKGKVYMEQDFDTWKQQEVSLWQWWSAAQELNKPREYLERIADIALAFNHETTLSPISQPAIAAMQQDLHLHERLKLNSQLREQNQEKSSWLNLSLNSTKIPTQLDETPQALWQHYSQQVKAEHPVQVAGLIAIAAMKDGLEPQIIQRILSQDPQVEKIRQQGGEEMAHKYIKTIMQGAIARMPKRPHQQQQERESELEL</sequence>
<dbReference type="CDD" id="cd00188">
    <property type="entry name" value="TOPRIM"/>
    <property type="match status" value="1"/>
</dbReference>
<dbReference type="RefSeq" id="WP_127022309.1">
    <property type="nucleotide sequence ID" value="NZ_JAVKZF010000005.1"/>
</dbReference>
<dbReference type="Proteomes" id="UP000282574">
    <property type="component" value="Unassembled WGS sequence"/>
</dbReference>
<dbReference type="InterPro" id="IPR025054">
    <property type="entry name" value="DUF3991"/>
</dbReference>
<evidence type="ECO:0000313" key="4">
    <source>
        <dbReference type="Proteomes" id="UP000282574"/>
    </source>
</evidence>
<evidence type="ECO:0000259" key="2">
    <source>
        <dbReference type="PROSITE" id="PS50880"/>
    </source>
</evidence>
<feature type="compositionally biased region" description="Polar residues" evidence="1">
    <location>
        <begin position="1084"/>
        <end position="1097"/>
    </location>
</feature>
<feature type="region of interest" description="Disordered" evidence="1">
    <location>
        <begin position="1022"/>
        <end position="1042"/>
    </location>
</feature>
<keyword evidence="4" id="KW-1185">Reference proteome</keyword>
<evidence type="ECO:0000313" key="3">
    <source>
        <dbReference type="EMBL" id="RUT14054.1"/>
    </source>
</evidence>
<dbReference type="EMBL" id="RSCK01000003">
    <property type="protein sequence ID" value="RUT14054.1"/>
    <property type="molecule type" value="Genomic_DNA"/>
</dbReference>
<dbReference type="NCBIfam" id="NF041492">
    <property type="entry name" value="MobF"/>
    <property type="match status" value="1"/>
</dbReference>
<organism evidence="3 4">
    <name type="scientific">Chroococcidiopsis cubana SAG 39.79</name>
    <dbReference type="NCBI Taxonomy" id="388085"/>
    <lineage>
        <taxon>Bacteria</taxon>
        <taxon>Bacillati</taxon>
        <taxon>Cyanobacteriota</taxon>
        <taxon>Cyanophyceae</taxon>
        <taxon>Chroococcidiopsidales</taxon>
        <taxon>Chroococcidiopsidaceae</taxon>
        <taxon>Chroococcidiopsis</taxon>
    </lineage>
</organism>